<dbReference type="Proteomes" id="UP000594638">
    <property type="component" value="Unassembled WGS sequence"/>
</dbReference>
<dbReference type="AlphaFoldDB" id="A0A8S0UMJ5"/>
<sequence>ADPVHGASPRRRVRPLLPGFDRAGGAADRLSAGRQRELGASVAAVAAVAASEWSGATHVMSHDVRVRHGVTLRPLWEYPLRYIASVKIITEAIPGMGSFLGYQNLREVLKDRSGSGCEGVAAPGVGPGTAYVLHRNIHGLSDRR</sequence>
<gene>
    <name evidence="2" type="ORF">OLEA9_A087065</name>
</gene>
<dbReference type="Gramene" id="OE9A087065T1">
    <property type="protein sequence ID" value="OE9A087065C1"/>
    <property type="gene ID" value="OE9A087065"/>
</dbReference>
<protein>
    <submittedName>
        <fullName evidence="2">Uncharacterized protein</fullName>
    </submittedName>
</protein>
<evidence type="ECO:0000313" key="2">
    <source>
        <dbReference type="EMBL" id="CAA3018910.1"/>
    </source>
</evidence>
<feature type="non-terminal residue" evidence="2">
    <location>
        <position position="1"/>
    </location>
</feature>
<feature type="region of interest" description="Disordered" evidence="1">
    <location>
        <begin position="1"/>
        <end position="20"/>
    </location>
</feature>
<proteinExistence type="predicted"/>
<name>A0A8S0UMJ5_OLEEU</name>
<evidence type="ECO:0000313" key="3">
    <source>
        <dbReference type="Proteomes" id="UP000594638"/>
    </source>
</evidence>
<organism evidence="2 3">
    <name type="scientific">Olea europaea subsp. europaea</name>
    <dbReference type="NCBI Taxonomy" id="158383"/>
    <lineage>
        <taxon>Eukaryota</taxon>
        <taxon>Viridiplantae</taxon>
        <taxon>Streptophyta</taxon>
        <taxon>Embryophyta</taxon>
        <taxon>Tracheophyta</taxon>
        <taxon>Spermatophyta</taxon>
        <taxon>Magnoliopsida</taxon>
        <taxon>eudicotyledons</taxon>
        <taxon>Gunneridae</taxon>
        <taxon>Pentapetalae</taxon>
        <taxon>asterids</taxon>
        <taxon>lamiids</taxon>
        <taxon>Lamiales</taxon>
        <taxon>Oleaceae</taxon>
        <taxon>Oleeae</taxon>
        <taxon>Olea</taxon>
    </lineage>
</organism>
<keyword evidence="3" id="KW-1185">Reference proteome</keyword>
<evidence type="ECO:0000256" key="1">
    <source>
        <dbReference type="SAM" id="MobiDB-lite"/>
    </source>
</evidence>
<comment type="caution">
    <text evidence="2">The sequence shown here is derived from an EMBL/GenBank/DDBJ whole genome shotgun (WGS) entry which is preliminary data.</text>
</comment>
<reference evidence="2 3" key="1">
    <citation type="submission" date="2019-12" db="EMBL/GenBank/DDBJ databases">
        <authorList>
            <person name="Alioto T."/>
            <person name="Alioto T."/>
            <person name="Gomez Garrido J."/>
        </authorList>
    </citation>
    <scope>NUCLEOTIDE SEQUENCE [LARGE SCALE GENOMIC DNA]</scope>
</reference>
<dbReference type="EMBL" id="CACTIH010007966">
    <property type="protein sequence ID" value="CAA3018910.1"/>
    <property type="molecule type" value="Genomic_DNA"/>
</dbReference>
<accession>A0A8S0UMJ5</accession>